<evidence type="ECO:0000313" key="2">
    <source>
        <dbReference type="WBParaSite" id="RSKR_0000074800.1"/>
    </source>
</evidence>
<dbReference type="WBParaSite" id="RSKR_0000074800.1">
    <property type="protein sequence ID" value="RSKR_0000074800.1"/>
    <property type="gene ID" value="RSKR_0000074800"/>
</dbReference>
<organism evidence="1 2">
    <name type="scientific">Rhabditophanes sp. KR3021</name>
    <dbReference type="NCBI Taxonomy" id="114890"/>
    <lineage>
        <taxon>Eukaryota</taxon>
        <taxon>Metazoa</taxon>
        <taxon>Ecdysozoa</taxon>
        <taxon>Nematoda</taxon>
        <taxon>Chromadorea</taxon>
        <taxon>Rhabditida</taxon>
        <taxon>Tylenchina</taxon>
        <taxon>Panagrolaimomorpha</taxon>
        <taxon>Strongyloidoidea</taxon>
        <taxon>Alloionematidae</taxon>
        <taxon>Rhabditophanes</taxon>
    </lineage>
</organism>
<reference evidence="2" key="1">
    <citation type="submission" date="2016-11" db="UniProtKB">
        <authorList>
            <consortium name="WormBaseParasite"/>
        </authorList>
    </citation>
    <scope>IDENTIFICATION</scope>
    <source>
        <strain evidence="2">KR3021</strain>
    </source>
</reference>
<name>A0AC35TI81_9BILA</name>
<dbReference type="Proteomes" id="UP000095286">
    <property type="component" value="Unplaced"/>
</dbReference>
<proteinExistence type="predicted"/>
<sequence>MKLCAIIWILTTCLILGASGWSFGNALGELGNTTSRVFKEFKNTSSVVAQNIGNELEKGAQTVKTKAVELKSTISRIGSKDNGTQELTAIPIVNITTH</sequence>
<accession>A0AC35TI81</accession>
<protein>
    <submittedName>
        <fullName evidence="2">DUF148 domain-containing protein</fullName>
    </submittedName>
</protein>
<evidence type="ECO:0000313" key="1">
    <source>
        <dbReference type="Proteomes" id="UP000095286"/>
    </source>
</evidence>